<name>A0A0G4GBI2_9ALVE</name>
<feature type="compositionally biased region" description="Basic and acidic residues" evidence="1">
    <location>
        <begin position="190"/>
        <end position="207"/>
    </location>
</feature>
<accession>A0A0G4GBI2</accession>
<feature type="compositionally biased region" description="Acidic residues" evidence="1">
    <location>
        <begin position="377"/>
        <end position="391"/>
    </location>
</feature>
<keyword evidence="2" id="KW-1133">Transmembrane helix</keyword>
<feature type="region of interest" description="Disordered" evidence="1">
    <location>
        <begin position="167"/>
        <end position="422"/>
    </location>
</feature>
<evidence type="ECO:0000256" key="1">
    <source>
        <dbReference type="SAM" id="MobiDB-lite"/>
    </source>
</evidence>
<feature type="compositionally biased region" description="Acidic residues" evidence="1">
    <location>
        <begin position="335"/>
        <end position="344"/>
    </location>
</feature>
<feature type="transmembrane region" description="Helical" evidence="2">
    <location>
        <begin position="35"/>
        <end position="57"/>
    </location>
</feature>
<protein>
    <recommendedName>
        <fullName evidence="4">Transmembrane protein</fullName>
    </recommendedName>
</protein>
<organism evidence="3">
    <name type="scientific">Chromera velia CCMP2878</name>
    <dbReference type="NCBI Taxonomy" id="1169474"/>
    <lineage>
        <taxon>Eukaryota</taxon>
        <taxon>Sar</taxon>
        <taxon>Alveolata</taxon>
        <taxon>Colpodellida</taxon>
        <taxon>Chromeraceae</taxon>
        <taxon>Chromera</taxon>
    </lineage>
</organism>
<feature type="compositionally biased region" description="Polar residues" evidence="1">
    <location>
        <begin position="310"/>
        <end position="319"/>
    </location>
</feature>
<sequence>MSLRTSFISIAFWQIAVAIFSALESVKHFPLEPFGGFFIFSSGVISGVAASLTFSGVMKDGTAVMRMHFGTLSYGAAALLSTVLCLDLSGKTAAVSPSPPGGNRLTFTSGLFILPMAAGNVYFALVSAYFLLANQQQHQQKPHGDKPSKGSLRDRYLSVQSYGSNACYHRGSRGSRGSSVSSRRRSWMLQERRERKESFLRSHERRVSIGRAGPWKKRGKENQRERGGGRDRSRMGQRHLQRQREEPRGFRQQQRGGGVRLNRGFSNELSEEEEEEGDESQEESDSSLQDGGGKTGRAHGQRGRGWDARGNQQRSSAVGTTRELPPQIRGLSLSFEEEEEEEEEGRGREREGDRDIEEGFPVPPSDGKVAWGFDGCDSGEEDDGSEGESYEGNEGGAEKLRGDHAGSTQPVMEQSAEGDAAV</sequence>
<feature type="compositionally biased region" description="Acidic residues" evidence="1">
    <location>
        <begin position="269"/>
        <end position="285"/>
    </location>
</feature>
<dbReference type="EMBL" id="CDMZ01001060">
    <property type="protein sequence ID" value="CEM26482.1"/>
    <property type="molecule type" value="Genomic_DNA"/>
</dbReference>
<keyword evidence="2" id="KW-0812">Transmembrane</keyword>
<feature type="transmembrane region" description="Helical" evidence="2">
    <location>
        <begin position="110"/>
        <end position="132"/>
    </location>
</feature>
<feature type="transmembrane region" description="Helical" evidence="2">
    <location>
        <begin position="69"/>
        <end position="90"/>
    </location>
</feature>
<keyword evidence="2" id="KW-0472">Membrane</keyword>
<dbReference type="AlphaFoldDB" id="A0A0G4GBI2"/>
<proteinExistence type="predicted"/>
<feature type="compositionally biased region" description="Basic and acidic residues" evidence="1">
    <location>
        <begin position="220"/>
        <end position="234"/>
    </location>
</feature>
<feature type="transmembrane region" description="Helical" evidence="2">
    <location>
        <begin position="7"/>
        <end position="23"/>
    </location>
</feature>
<evidence type="ECO:0000313" key="3">
    <source>
        <dbReference type="EMBL" id="CEM26482.1"/>
    </source>
</evidence>
<dbReference type="VEuPathDB" id="CryptoDB:Cvel_21147"/>
<gene>
    <name evidence="3" type="ORF">Cvel_21147</name>
</gene>
<evidence type="ECO:0008006" key="4">
    <source>
        <dbReference type="Google" id="ProtNLM"/>
    </source>
</evidence>
<evidence type="ECO:0000256" key="2">
    <source>
        <dbReference type="SAM" id="Phobius"/>
    </source>
</evidence>
<reference evidence="3" key="1">
    <citation type="submission" date="2014-11" db="EMBL/GenBank/DDBJ databases">
        <authorList>
            <person name="Otto D Thomas"/>
            <person name="Naeem Raeece"/>
        </authorList>
    </citation>
    <scope>NUCLEOTIDE SEQUENCE</scope>
</reference>
<feature type="compositionally biased region" description="Low complexity" evidence="1">
    <location>
        <begin position="250"/>
        <end position="264"/>
    </location>
</feature>